<sequence length="119" mass="13445">MGEAGFWFDARVWGGAVFKYFTTHSNGNPCVYDQSYQAGDTWVQISDTKPREILYMAFSAPNITLPIITYMPSDGDQYREYDDQMPSIYTPNQDSKGVAICVHLLLLNIAGVSRFCIKN</sequence>
<dbReference type="EMBL" id="JAABOE010000165">
    <property type="protein sequence ID" value="KAF3160457.1"/>
    <property type="molecule type" value="Genomic_DNA"/>
</dbReference>
<proteinExistence type="predicted"/>
<reference evidence="1 2" key="1">
    <citation type="submission" date="2019-06" db="EMBL/GenBank/DDBJ databases">
        <authorList>
            <person name="Palmer J.M."/>
        </authorList>
    </citation>
    <scope>NUCLEOTIDE SEQUENCE [LARGE SCALE GENOMIC DNA]</scope>
    <source>
        <strain evidence="1 2">TWF788</strain>
    </source>
</reference>
<protein>
    <submittedName>
        <fullName evidence="1">Uncharacterized protein</fullName>
    </submittedName>
</protein>
<name>A0A7C8K8S2_ORBOL</name>
<gene>
    <name evidence="1" type="ORF">TWF788_003140</name>
</gene>
<organism evidence="1 2">
    <name type="scientific">Orbilia oligospora</name>
    <name type="common">Nematode-trapping fungus</name>
    <name type="synonym">Arthrobotrys oligospora</name>
    <dbReference type="NCBI Taxonomy" id="2813651"/>
    <lineage>
        <taxon>Eukaryota</taxon>
        <taxon>Fungi</taxon>
        <taxon>Dikarya</taxon>
        <taxon>Ascomycota</taxon>
        <taxon>Pezizomycotina</taxon>
        <taxon>Orbiliomycetes</taxon>
        <taxon>Orbiliales</taxon>
        <taxon>Orbiliaceae</taxon>
        <taxon>Orbilia</taxon>
    </lineage>
</organism>
<comment type="caution">
    <text evidence="1">The sequence shown here is derived from an EMBL/GenBank/DDBJ whole genome shotgun (WGS) entry which is preliminary data.</text>
</comment>
<evidence type="ECO:0000313" key="2">
    <source>
        <dbReference type="Proteomes" id="UP000479691"/>
    </source>
</evidence>
<evidence type="ECO:0000313" key="1">
    <source>
        <dbReference type="EMBL" id="KAF3160457.1"/>
    </source>
</evidence>
<accession>A0A7C8K8S2</accession>
<dbReference type="AlphaFoldDB" id="A0A7C8K8S2"/>
<dbReference type="Proteomes" id="UP000479691">
    <property type="component" value="Unassembled WGS sequence"/>
</dbReference>